<comment type="caution">
    <text evidence="1">The sequence shown here is derived from an EMBL/GenBank/DDBJ whole genome shotgun (WGS) entry which is preliminary data.</text>
</comment>
<sequence>MVLELTDKNTGEIETVKETNMITNAVNHLLGINPAALWHKTSGEYYASLLRNDNMLPICPNMIGGILLFSKTLTEDADNIYPSSDNLPVAYAGNRFISDQNDPVSFRPGERMHQSNAFRVFAVFDIMVNWSGR</sequence>
<dbReference type="RefSeq" id="WP_154457144.1">
    <property type="nucleotide sequence ID" value="NZ_VUMV01000002.1"/>
</dbReference>
<dbReference type="EMBL" id="VUMV01000002">
    <property type="protein sequence ID" value="MST81326.1"/>
    <property type="molecule type" value="Genomic_DNA"/>
</dbReference>
<reference evidence="1 2" key="1">
    <citation type="submission" date="2019-08" db="EMBL/GenBank/DDBJ databases">
        <title>In-depth cultivation of the pig gut microbiome towards novel bacterial diversity and tailored functional studies.</title>
        <authorList>
            <person name="Wylensek D."/>
            <person name="Hitch T.C.A."/>
            <person name="Clavel T."/>
        </authorList>
    </citation>
    <scope>NUCLEOTIDE SEQUENCE [LARGE SCALE GENOMIC DNA]</scope>
    <source>
        <strain evidence="1 2">Oil+RF-744-WCA-WT-13</strain>
    </source>
</reference>
<dbReference type="AlphaFoldDB" id="A0A7X2TP12"/>
<evidence type="ECO:0000313" key="2">
    <source>
        <dbReference type="Proteomes" id="UP000466864"/>
    </source>
</evidence>
<evidence type="ECO:0000313" key="1">
    <source>
        <dbReference type="EMBL" id="MST81326.1"/>
    </source>
</evidence>
<protein>
    <submittedName>
        <fullName evidence="1">Uncharacterized protein</fullName>
    </submittedName>
</protein>
<organism evidence="1 2">
    <name type="scientific">Bilifractor porci</name>
    <dbReference type="NCBI Taxonomy" id="2606636"/>
    <lineage>
        <taxon>Bacteria</taxon>
        <taxon>Bacillati</taxon>
        <taxon>Bacillota</taxon>
        <taxon>Clostridia</taxon>
        <taxon>Lachnospirales</taxon>
        <taxon>Lachnospiraceae</taxon>
        <taxon>Bilifractor</taxon>
    </lineage>
</organism>
<dbReference type="Proteomes" id="UP000466864">
    <property type="component" value="Unassembled WGS sequence"/>
</dbReference>
<proteinExistence type="predicted"/>
<gene>
    <name evidence="1" type="ORF">FYJ60_03210</name>
</gene>
<name>A0A7X2TP12_9FIRM</name>
<accession>A0A7X2TP12</accession>
<keyword evidence="2" id="KW-1185">Reference proteome</keyword>